<dbReference type="GO" id="GO:0006897">
    <property type="term" value="P:endocytosis"/>
    <property type="evidence" value="ECO:0007669"/>
    <property type="project" value="InterPro"/>
</dbReference>
<dbReference type="GO" id="GO:0007034">
    <property type="term" value="P:vacuolar transport"/>
    <property type="evidence" value="ECO:0007669"/>
    <property type="project" value="UniProtKB-ARBA"/>
</dbReference>
<dbReference type="InterPro" id="IPR008942">
    <property type="entry name" value="ENTH_VHS"/>
</dbReference>
<dbReference type="SUPFAM" id="SSF48464">
    <property type="entry name" value="ENTH/VHS domain"/>
    <property type="match status" value="1"/>
</dbReference>
<keyword evidence="2" id="KW-1185">Reference proteome</keyword>
<dbReference type="GO" id="GO:0007015">
    <property type="term" value="P:actin filament organization"/>
    <property type="evidence" value="ECO:0007669"/>
    <property type="project" value="InterPro"/>
</dbReference>
<name>A0A081CEK7_PSEA2</name>
<organism evidence="1 2">
    <name type="scientific">Pseudozyma antarctica</name>
    <name type="common">Yeast</name>
    <name type="synonym">Candida antarctica</name>
    <dbReference type="NCBI Taxonomy" id="84753"/>
    <lineage>
        <taxon>Eukaryota</taxon>
        <taxon>Fungi</taxon>
        <taxon>Dikarya</taxon>
        <taxon>Basidiomycota</taxon>
        <taxon>Ustilaginomycotina</taxon>
        <taxon>Ustilaginomycetes</taxon>
        <taxon>Ustilaginales</taxon>
        <taxon>Ustilaginaceae</taxon>
        <taxon>Moesziomyces</taxon>
    </lineage>
</organism>
<dbReference type="GeneID" id="26304173"/>
<dbReference type="Gene3D" id="1.25.40.90">
    <property type="match status" value="1"/>
</dbReference>
<accession>A0A081CEK7</accession>
<dbReference type="EMBL" id="DF830074">
    <property type="protein sequence ID" value="GAK65103.1"/>
    <property type="molecule type" value="Genomic_DNA"/>
</dbReference>
<dbReference type="PANTHER" id="PTHR47789">
    <property type="entry name" value="LAS SEVENTEEN-BINDING PROTEIN 5"/>
    <property type="match status" value="1"/>
</dbReference>
<dbReference type="CDD" id="cd16980">
    <property type="entry name" value="VHS_Lsb5"/>
    <property type="match status" value="1"/>
</dbReference>
<protein>
    <submittedName>
        <fullName evidence="1">Uncharacterized protein</fullName>
    </submittedName>
</protein>
<dbReference type="InterPro" id="IPR045007">
    <property type="entry name" value="LSB5"/>
</dbReference>
<dbReference type="SMART" id="SM00288">
    <property type="entry name" value="VHS"/>
    <property type="match status" value="1"/>
</dbReference>
<dbReference type="Pfam" id="PF00790">
    <property type="entry name" value="VHS"/>
    <property type="match status" value="1"/>
</dbReference>
<dbReference type="AlphaFoldDB" id="A0A081CEK7"/>
<dbReference type="GO" id="GO:0051666">
    <property type="term" value="P:actin cortical patch localization"/>
    <property type="evidence" value="ECO:0007669"/>
    <property type="project" value="TreeGrafter"/>
</dbReference>
<proteinExistence type="predicted"/>
<dbReference type="PANTHER" id="PTHR47789:SF2">
    <property type="entry name" value="VHS DOMAIN-CONTAINING PROTEIN"/>
    <property type="match status" value="1"/>
</dbReference>
<dbReference type="PROSITE" id="PS50179">
    <property type="entry name" value="VHS"/>
    <property type="match status" value="1"/>
</dbReference>
<reference evidence="2" key="1">
    <citation type="journal article" date="2014" name="Genome Announc.">
        <title>Draft Genome Sequence of the Yeast Pseudozyma antarctica Type Strain JCM10317, a Producer of the Glycolipid Biosurfactants, Mannosylerythritol Lipids.</title>
        <authorList>
            <person name="Saika A."/>
            <person name="Koike H."/>
            <person name="Hori T."/>
            <person name="Fukuoka T."/>
            <person name="Sato S."/>
            <person name="Habe H."/>
            <person name="Kitamoto D."/>
            <person name="Morita T."/>
        </authorList>
    </citation>
    <scope>NUCLEOTIDE SEQUENCE [LARGE SCALE GENOMIC DNA]</scope>
    <source>
        <strain evidence="2">JCM 10317</strain>
    </source>
</reference>
<evidence type="ECO:0000313" key="2">
    <source>
        <dbReference type="Proteomes" id="UP000053758"/>
    </source>
</evidence>
<dbReference type="GO" id="GO:0043130">
    <property type="term" value="F:ubiquitin binding"/>
    <property type="evidence" value="ECO:0007669"/>
    <property type="project" value="InterPro"/>
</dbReference>
<dbReference type="Proteomes" id="UP000053758">
    <property type="component" value="Unassembled WGS sequence"/>
</dbReference>
<evidence type="ECO:0000313" key="1">
    <source>
        <dbReference type="EMBL" id="GAK65103.1"/>
    </source>
</evidence>
<gene>
    <name evidence="1" type="ORF">PAN0_007d3320</name>
</gene>
<dbReference type="OrthoDB" id="10255964at2759"/>
<sequence>MKKFFKPREAGTITPLPPTSPAASSSSFGTPRPFDEYQARMAAQAEHSDLQRPLSYQPPSSKSRSRPPRGSSDEAAFAQPYPPNNRHSQHFGPSDAMTFHRSPDKQRHSNQFHSMRGIEVPYDSYSDPNSHPSEHTSTRASYDRSRASDRDKRASQPVPYAAPRNSFQSKHSSDRMAAFSPPRSLRPANQPPRQRPVDGLGASSDRQPEPGRFGTTDHVAFDPSRVRRRKSDEDESDSDADESSPASRGPSRVAAYPVYSGADGGQDDAEVLMSQGRYEETTLTELKDKDKPKTKKLFAFASAAKDKKAKQSREKDRDRALASSPLPPMSSRDRDDGQLLSPPSDSPMEAHQERAKEGGWMDRWNKRAHQQHAARLQDKEAEELAGSRVGWLSANAVQDQDWMEILPLIDMVSQSDAASKEAARALRKEFKYGSVDAQRRAVRTWALLTLNATDRFRQHVASKRFLDAVEDTVASSKTPLSVKETMLRVLGVLAFEFRDEPELAAITKCWNRVKPSDRPKDGEALENDLVEFRLPQQRASPPPGQRAAPYAGHSTHPRAYNAHLAVTDGWHAPPQSIAPPQAPQHRAGQDVGAHQAAAYEARSWAPWSAPAAPAPPPAREHRRNEAHDVVSNLEALAAESMERRSTSLQGSDASCRTPNEVVTQEEDMRRLHEECHIARSNASVLMDTLVHEGLHAETAELVDEFYQKVARSQELLASQIGWASAQADRSRTRGPLTGETRQEALLADILEAHGRASEAVGMVDDARRHMDEEEQERQVTERSKVEVSIDRAAMAQDAHTGDLYELGAGRGRGLLGADLGARASGSRSPSPNAGVSGVRSNAVLATSPVGGAVRVSRPLPVPRSEPSSDSNSVRSGMHASAPAPTHSRDTSVSSHHTPPSTLRSQLPIPPPALSISTHEPPLPPRPGAGRKEQDDEEMQTPVVPSAKALGKRRAVSVRYPSPPASGQAALANGIDSLRIGH</sequence>
<dbReference type="InterPro" id="IPR002014">
    <property type="entry name" value="VHS_dom"/>
</dbReference>
<dbReference type="GO" id="GO:0035091">
    <property type="term" value="F:phosphatidylinositol binding"/>
    <property type="evidence" value="ECO:0007669"/>
    <property type="project" value="InterPro"/>
</dbReference>
<dbReference type="GO" id="GO:0030479">
    <property type="term" value="C:actin cortical patch"/>
    <property type="evidence" value="ECO:0007669"/>
    <property type="project" value="TreeGrafter"/>
</dbReference>
<dbReference type="HOGENOM" id="CLU_288886_0_0_1"/>
<dbReference type="RefSeq" id="XP_014656890.1">
    <property type="nucleotide sequence ID" value="XM_014801404.1"/>
</dbReference>